<dbReference type="NCBIfam" id="TIGR01068">
    <property type="entry name" value="thioredoxin"/>
    <property type="match status" value="1"/>
</dbReference>
<evidence type="ECO:0000256" key="4">
    <source>
        <dbReference type="ARBA" id="ARBA00023284"/>
    </source>
</evidence>
<dbReference type="PANTHER" id="PTHR45663">
    <property type="entry name" value="GEO12009P1"/>
    <property type="match status" value="1"/>
</dbReference>
<evidence type="ECO:0000259" key="5">
    <source>
        <dbReference type="PROSITE" id="PS51352"/>
    </source>
</evidence>
<dbReference type="Gene3D" id="3.40.30.10">
    <property type="entry name" value="Glutaredoxin"/>
    <property type="match status" value="1"/>
</dbReference>
<feature type="domain" description="Thioredoxin" evidence="5">
    <location>
        <begin position="26"/>
        <end position="135"/>
    </location>
</feature>
<dbReference type="FunFam" id="3.40.30.10:FF:000001">
    <property type="entry name" value="Thioredoxin"/>
    <property type="match status" value="1"/>
</dbReference>
<dbReference type="PANTHER" id="PTHR45663:SF11">
    <property type="entry name" value="GEO12009P1"/>
    <property type="match status" value="1"/>
</dbReference>
<accession>A0A1Y1VU84</accession>
<dbReference type="InterPro" id="IPR005746">
    <property type="entry name" value="Thioredoxin"/>
</dbReference>
<evidence type="ECO:0000313" key="7">
    <source>
        <dbReference type="Proteomes" id="UP000193922"/>
    </source>
</evidence>
<dbReference type="STRING" id="61395.A0A1Y1VU84"/>
<gene>
    <name evidence="6" type="ORF">DL89DRAFT_271828</name>
</gene>
<evidence type="ECO:0000313" key="6">
    <source>
        <dbReference type="EMBL" id="ORX64837.1"/>
    </source>
</evidence>
<evidence type="ECO:0000256" key="1">
    <source>
        <dbReference type="ARBA" id="ARBA00022448"/>
    </source>
</evidence>
<organism evidence="6 7">
    <name type="scientific">Linderina pennispora</name>
    <dbReference type="NCBI Taxonomy" id="61395"/>
    <lineage>
        <taxon>Eukaryota</taxon>
        <taxon>Fungi</taxon>
        <taxon>Fungi incertae sedis</taxon>
        <taxon>Zoopagomycota</taxon>
        <taxon>Kickxellomycotina</taxon>
        <taxon>Kickxellomycetes</taxon>
        <taxon>Kickxellales</taxon>
        <taxon>Kickxellaceae</taxon>
        <taxon>Linderina</taxon>
    </lineage>
</organism>
<evidence type="ECO:0000256" key="2">
    <source>
        <dbReference type="ARBA" id="ARBA00022982"/>
    </source>
</evidence>
<dbReference type="RefSeq" id="XP_040739393.1">
    <property type="nucleotide sequence ID" value="XM_040888948.1"/>
</dbReference>
<dbReference type="PRINTS" id="PR00421">
    <property type="entry name" value="THIOREDOXIN"/>
</dbReference>
<protein>
    <submittedName>
        <fullName evidence="6">Thioredoxin</fullName>
    </submittedName>
</protein>
<keyword evidence="3" id="KW-1015">Disulfide bond</keyword>
<dbReference type="GeneID" id="63805596"/>
<evidence type="ECO:0000256" key="3">
    <source>
        <dbReference type="ARBA" id="ARBA00023157"/>
    </source>
</evidence>
<keyword evidence="4" id="KW-0676">Redox-active center</keyword>
<keyword evidence="2" id="KW-0249">Electron transport</keyword>
<dbReference type="AlphaFoldDB" id="A0A1Y1VU84"/>
<proteinExistence type="predicted"/>
<dbReference type="Pfam" id="PF00085">
    <property type="entry name" value="Thioredoxin"/>
    <property type="match status" value="1"/>
</dbReference>
<dbReference type="PROSITE" id="PS51352">
    <property type="entry name" value="THIOREDOXIN_2"/>
    <property type="match status" value="1"/>
</dbReference>
<dbReference type="Proteomes" id="UP000193922">
    <property type="component" value="Unassembled WGS sequence"/>
</dbReference>
<keyword evidence="7" id="KW-1185">Reference proteome</keyword>
<name>A0A1Y1VU84_9FUNG</name>
<dbReference type="GO" id="GO:0015035">
    <property type="term" value="F:protein-disulfide reductase activity"/>
    <property type="evidence" value="ECO:0007669"/>
    <property type="project" value="InterPro"/>
</dbReference>
<dbReference type="CDD" id="cd02947">
    <property type="entry name" value="TRX_family"/>
    <property type="match status" value="1"/>
</dbReference>
<sequence length="138" mass="15301">MLRVFAQTARHTAFTRSLSTTRSIFAAKGGRVFETTQETFEKDVLESDTPTLVDFYANWCQPCKMLSPVLTKAVETDGRVNLAKINVDENLDLAHDYKVTSLPTVVAFRDGEPTAAFIGMRPPAAIQQFIDETAEGKN</sequence>
<keyword evidence="1" id="KW-0813">Transport</keyword>
<dbReference type="InterPro" id="IPR036249">
    <property type="entry name" value="Thioredoxin-like_sf"/>
</dbReference>
<dbReference type="EMBL" id="MCFD01000062">
    <property type="protein sequence ID" value="ORX64837.1"/>
    <property type="molecule type" value="Genomic_DNA"/>
</dbReference>
<reference evidence="6 7" key="1">
    <citation type="submission" date="2016-07" db="EMBL/GenBank/DDBJ databases">
        <title>Pervasive Adenine N6-methylation of Active Genes in Fungi.</title>
        <authorList>
            <consortium name="DOE Joint Genome Institute"/>
            <person name="Mondo S.J."/>
            <person name="Dannebaum R.O."/>
            <person name="Kuo R.C."/>
            <person name="Labutti K."/>
            <person name="Haridas S."/>
            <person name="Kuo A."/>
            <person name="Salamov A."/>
            <person name="Ahrendt S.R."/>
            <person name="Lipzen A."/>
            <person name="Sullivan W."/>
            <person name="Andreopoulos W.B."/>
            <person name="Clum A."/>
            <person name="Lindquist E."/>
            <person name="Daum C."/>
            <person name="Ramamoorthy G.K."/>
            <person name="Gryganskyi A."/>
            <person name="Culley D."/>
            <person name="Magnuson J.K."/>
            <person name="James T.Y."/>
            <person name="O'Malley M.A."/>
            <person name="Stajich J.E."/>
            <person name="Spatafora J.W."/>
            <person name="Visel A."/>
            <person name="Grigoriev I.V."/>
        </authorList>
    </citation>
    <scope>NUCLEOTIDE SEQUENCE [LARGE SCALE GENOMIC DNA]</scope>
    <source>
        <strain evidence="6 7">ATCC 12442</strain>
    </source>
</reference>
<dbReference type="OrthoDB" id="2121326at2759"/>
<comment type="caution">
    <text evidence="6">The sequence shown here is derived from an EMBL/GenBank/DDBJ whole genome shotgun (WGS) entry which is preliminary data.</text>
</comment>
<dbReference type="SUPFAM" id="SSF52833">
    <property type="entry name" value="Thioredoxin-like"/>
    <property type="match status" value="1"/>
</dbReference>
<dbReference type="InterPro" id="IPR013766">
    <property type="entry name" value="Thioredoxin_domain"/>
</dbReference>
<dbReference type="GO" id="GO:0005737">
    <property type="term" value="C:cytoplasm"/>
    <property type="evidence" value="ECO:0007669"/>
    <property type="project" value="TreeGrafter"/>
</dbReference>